<feature type="domain" description="Helicase ATP-binding" evidence="14">
    <location>
        <begin position="77"/>
        <end position="251"/>
    </location>
</feature>
<keyword evidence="2" id="KW-0690">Ribosome biogenesis</keyword>
<evidence type="ECO:0000259" key="16">
    <source>
        <dbReference type="PROSITE" id="PS51195"/>
    </source>
</evidence>
<evidence type="ECO:0000256" key="8">
    <source>
        <dbReference type="ARBA" id="ARBA00022884"/>
    </source>
</evidence>
<keyword evidence="5 11" id="KW-0378">Hydrolase</keyword>
<dbReference type="Pfam" id="PF13959">
    <property type="entry name" value="CTE_SPB4"/>
    <property type="match status" value="1"/>
</dbReference>
<feature type="compositionally biased region" description="Acidic residues" evidence="13">
    <location>
        <begin position="581"/>
        <end position="597"/>
    </location>
</feature>
<feature type="compositionally biased region" description="Low complexity" evidence="13">
    <location>
        <begin position="738"/>
        <end position="750"/>
    </location>
</feature>
<dbReference type="InterPro" id="IPR014014">
    <property type="entry name" value="RNA_helicase_DEAD_Q_motif"/>
</dbReference>
<evidence type="ECO:0000256" key="5">
    <source>
        <dbReference type="ARBA" id="ARBA00022801"/>
    </source>
</evidence>
<feature type="compositionally biased region" description="Basic and acidic residues" evidence="13">
    <location>
        <begin position="683"/>
        <end position="697"/>
    </location>
</feature>
<keyword evidence="7 11" id="KW-0067">ATP-binding</keyword>
<feature type="compositionally biased region" description="Basic and acidic residues" evidence="13">
    <location>
        <begin position="598"/>
        <end position="607"/>
    </location>
</feature>
<dbReference type="AlphaFoldDB" id="A0AAV5RPP0"/>
<sequence length="804" mass="90791">MARPQKVKKDNKRKLKIEADNNELKKNEALIEQLSTSSPAELQKLTKFDDLPLSQCTRKGLKASHFTDLTDVQKECIIPALNKQDLLVAARTGSGKTLGFLIPVLDRLNMEKWTQLDGLGALILTPTRELALQIFEVLKKIGRYHTFSAGLLIGGNNIREEKDRVGRLNILVCTPGRLLQHMDESPSFDSNNLQVLVLDEADRIMDMGFKKAVDAIVHNLPPQRQTMLFSATQTKNVSDLARLSLSKPKYISVVDPENPTAVLGVSETSNSSSSQVTHVPTPKNLEQFYMILPLDEKLDMLWSFIRSHLKSKILVFFSSSKQVRFVYESFRRMQPGIPLLHLHGRQKQSSRMETTSKFMKARSSCLLATDVVARGIDFPEIEWIIQVDCPEDVPTYIHRVGRSARAGKSGKALLMLSEGEKVFVENLKTRRIPITEINVRDSKKASIKPELQAQLFQDPELKYLAQKAFISYVRSVYLQHSKEVFNVENIPLEAFAQSFGLVSAPNVKIKGGVNIGKNAKNIPRALKETKNSDKTEVRTKYDRIFNRQNQNILSEHYQKLNPAEDEDGEDFLNVKRRDHELELDDKDNDDLESDGSDENPRDADDAARNYNIDEALTSKRSQKKALSKKQSLLSSGKSSTKLVFDEEGVAHPLYEFDTEADFKNAGLPEEQRAEFVNTELQEMEQRDVDDKETVKLKRAEKKRRRKELERLAREGAGDSGDEMVARLPSDNENESDSDASSFKSFGSDSDSGSDEESELQAPPAKRKRFESQESKRAASSSVIEVEEPETLEDLELLSKKLLGH</sequence>
<evidence type="ECO:0000256" key="10">
    <source>
        <dbReference type="PROSITE-ProRule" id="PRU00552"/>
    </source>
</evidence>
<evidence type="ECO:0000256" key="13">
    <source>
        <dbReference type="SAM" id="MobiDB-lite"/>
    </source>
</evidence>
<dbReference type="EC" id="3.6.4.13" evidence="11"/>
<dbReference type="SMART" id="SM01178">
    <property type="entry name" value="DUF4217"/>
    <property type="match status" value="1"/>
</dbReference>
<comment type="function">
    <text evidence="11">RNA helicase.</text>
</comment>
<dbReference type="Proteomes" id="UP001362899">
    <property type="component" value="Unassembled WGS sequence"/>
</dbReference>
<dbReference type="PROSITE" id="PS51192">
    <property type="entry name" value="HELICASE_ATP_BIND_1"/>
    <property type="match status" value="1"/>
</dbReference>
<dbReference type="GO" id="GO:0006364">
    <property type="term" value="P:rRNA processing"/>
    <property type="evidence" value="ECO:0007669"/>
    <property type="project" value="UniProtKB-KW"/>
</dbReference>
<comment type="domain">
    <text evidence="11">The Q motif is unique to and characteristic of the DEAD box family of RNA helicases and controls ATP binding and hydrolysis.</text>
</comment>
<proteinExistence type="inferred from homology"/>
<evidence type="ECO:0000256" key="6">
    <source>
        <dbReference type="ARBA" id="ARBA00022806"/>
    </source>
</evidence>
<keyword evidence="4 11" id="KW-0547">Nucleotide-binding</keyword>
<dbReference type="GO" id="GO:0005524">
    <property type="term" value="F:ATP binding"/>
    <property type="evidence" value="ECO:0007669"/>
    <property type="project" value="UniProtKB-UniRule"/>
</dbReference>
<evidence type="ECO:0000256" key="2">
    <source>
        <dbReference type="ARBA" id="ARBA00022517"/>
    </source>
</evidence>
<keyword evidence="8 11" id="KW-0694">RNA-binding</keyword>
<evidence type="ECO:0000256" key="9">
    <source>
        <dbReference type="ARBA" id="ARBA00023242"/>
    </source>
</evidence>
<accession>A0AAV5RPP0</accession>
<dbReference type="GO" id="GO:0003723">
    <property type="term" value="F:RNA binding"/>
    <property type="evidence" value="ECO:0007669"/>
    <property type="project" value="UniProtKB-UniRule"/>
</dbReference>
<dbReference type="Pfam" id="PF00271">
    <property type="entry name" value="Helicase_C"/>
    <property type="match status" value="1"/>
</dbReference>
<dbReference type="GO" id="GO:0016787">
    <property type="term" value="F:hydrolase activity"/>
    <property type="evidence" value="ECO:0007669"/>
    <property type="project" value="UniProtKB-KW"/>
</dbReference>
<evidence type="ECO:0000259" key="15">
    <source>
        <dbReference type="PROSITE" id="PS51194"/>
    </source>
</evidence>
<dbReference type="PROSITE" id="PS51194">
    <property type="entry name" value="HELICASE_CTER"/>
    <property type="match status" value="1"/>
</dbReference>
<keyword evidence="12" id="KW-0175">Coiled coil</keyword>
<feature type="domain" description="DEAD-box RNA helicase Q" evidence="16">
    <location>
        <begin position="46"/>
        <end position="74"/>
    </location>
</feature>
<dbReference type="CDD" id="cd17941">
    <property type="entry name" value="DEADc_DDX10"/>
    <property type="match status" value="1"/>
</dbReference>
<dbReference type="InterPro" id="IPR014001">
    <property type="entry name" value="Helicase_ATP-bd"/>
</dbReference>
<keyword evidence="18" id="KW-1185">Reference proteome</keyword>
<dbReference type="EMBL" id="BTGC01000008">
    <property type="protein sequence ID" value="GMM53153.1"/>
    <property type="molecule type" value="Genomic_DNA"/>
</dbReference>
<dbReference type="SUPFAM" id="SSF52540">
    <property type="entry name" value="P-loop containing nucleoside triphosphate hydrolases"/>
    <property type="match status" value="1"/>
</dbReference>
<evidence type="ECO:0000256" key="12">
    <source>
        <dbReference type="SAM" id="Coils"/>
    </source>
</evidence>
<evidence type="ECO:0000256" key="11">
    <source>
        <dbReference type="RuleBase" id="RU365068"/>
    </source>
</evidence>
<dbReference type="PANTHER" id="PTHR24031">
    <property type="entry name" value="RNA HELICASE"/>
    <property type="match status" value="1"/>
</dbReference>
<dbReference type="Pfam" id="PF00270">
    <property type="entry name" value="DEAD"/>
    <property type="match status" value="1"/>
</dbReference>
<keyword evidence="6 11" id="KW-0347">Helicase</keyword>
<dbReference type="InterPro" id="IPR027417">
    <property type="entry name" value="P-loop_NTPase"/>
</dbReference>
<dbReference type="InterPro" id="IPR001650">
    <property type="entry name" value="Helicase_C-like"/>
</dbReference>
<gene>
    <name evidence="17" type="ORF">DASB73_041160</name>
</gene>
<dbReference type="GO" id="GO:0003724">
    <property type="term" value="F:RNA helicase activity"/>
    <property type="evidence" value="ECO:0007669"/>
    <property type="project" value="UniProtKB-EC"/>
</dbReference>
<feature type="region of interest" description="Disordered" evidence="13">
    <location>
        <begin position="662"/>
        <end position="787"/>
    </location>
</feature>
<evidence type="ECO:0000256" key="7">
    <source>
        <dbReference type="ARBA" id="ARBA00022840"/>
    </source>
</evidence>
<dbReference type="PROSITE" id="PS00039">
    <property type="entry name" value="DEAD_ATP_HELICASE"/>
    <property type="match status" value="1"/>
</dbReference>
<feature type="compositionally biased region" description="Basic and acidic residues" evidence="13">
    <location>
        <begin position="706"/>
        <end position="716"/>
    </location>
</feature>
<evidence type="ECO:0000313" key="18">
    <source>
        <dbReference type="Proteomes" id="UP001362899"/>
    </source>
</evidence>
<feature type="coiled-coil region" evidence="12">
    <location>
        <begin position="7"/>
        <end position="37"/>
    </location>
</feature>
<feature type="compositionally biased region" description="Low complexity" evidence="13">
    <location>
        <begin position="628"/>
        <end position="642"/>
    </location>
</feature>
<dbReference type="PROSITE" id="PS51195">
    <property type="entry name" value="Q_MOTIF"/>
    <property type="match status" value="1"/>
</dbReference>
<feature type="domain" description="Helicase C-terminal" evidence="15">
    <location>
        <begin position="284"/>
        <end position="445"/>
    </location>
</feature>
<dbReference type="InterPro" id="IPR025313">
    <property type="entry name" value="SPB4-like_CTE"/>
</dbReference>
<evidence type="ECO:0000256" key="4">
    <source>
        <dbReference type="ARBA" id="ARBA00022741"/>
    </source>
</evidence>
<dbReference type="SMART" id="SM00487">
    <property type="entry name" value="DEXDc"/>
    <property type="match status" value="1"/>
</dbReference>
<keyword evidence="9" id="KW-0539">Nucleus</keyword>
<evidence type="ECO:0000256" key="3">
    <source>
        <dbReference type="ARBA" id="ARBA00022552"/>
    </source>
</evidence>
<dbReference type="Gene3D" id="3.40.50.300">
    <property type="entry name" value="P-loop containing nucleotide triphosphate hydrolases"/>
    <property type="match status" value="2"/>
</dbReference>
<feature type="short sequence motif" description="Q motif" evidence="10">
    <location>
        <begin position="46"/>
        <end position="74"/>
    </location>
</feature>
<dbReference type="CDD" id="cd18787">
    <property type="entry name" value="SF2_C_DEAD"/>
    <property type="match status" value="1"/>
</dbReference>
<reference evidence="17 18" key="1">
    <citation type="journal article" date="2023" name="Elife">
        <title>Identification of key yeast species and microbe-microbe interactions impacting larval growth of Drosophila in the wild.</title>
        <authorList>
            <person name="Mure A."/>
            <person name="Sugiura Y."/>
            <person name="Maeda R."/>
            <person name="Honda K."/>
            <person name="Sakurai N."/>
            <person name="Takahashi Y."/>
            <person name="Watada M."/>
            <person name="Katoh T."/>
            <person name="Gotoh A."/>
            <person name="Gotoh Y."/>
            <person name="Taniguchi I."/>
            <person name="Nakamura K."/>
            <person name="Hayashi T."/>
            <person name="Katayama T."/>
            <person name="Uemura T."/>
            <person name="Hattori Y."/>
        </authorList>
    </citation>
    <scope>NUCLEOTIDE SEQUENCE [LARGE SCALE GENOMIC DNA]</scope>
    <source>
        <strain evidence="17 18">SB-73</strain>
    </source>
</reference>
<comment type="catalytic activity">
    <reaction evidence="11">
        <text>ATP + H2O = ADP + phosphate + H(+)</text>
        <dbReference type="Rhea" id="RHEA:13065"/>
        <dbReference type="ChEBI" id="CHEBI:15377"/>
        <dbReference type="ChEBI" id="CHEBI:15378"/>
        <dbReference type="ChEBI" id="CHEBI:30616"/>
        <dbReference type="ChEBI" id="CHEBI:43474"/>
        <dbReference type="ChEBI" id="CHEBI:456216"/>
        <dbReference type="EC" id="3.6.4.13"/>
    </reaction>
</comment>
<dbReference type="SMART" id="SM00490">
    <property type="entry name" value="HELICc"/>
    <property type="match status" value="1"/>
</dbReference>
<evidence type="ECO:0000256" key="1">
    <source>
        <dbReference type="ARBA" id="ARBA00004604"/>
    </source>
</evidence>
<feature type="region of interest" description="Disordered" evidence="13">
    <location>
        <begin position="577"/>
        <end position="643"/>
    </location>
</feature>
<organism evidence="17 18">
    <name type="scientific">Starmerella bacillaris</name>
    <name type="common">Yeast</name>
    <name type="synonym">Candida zemplinina</name>
    <dbReference type="NCBI Taxonomy" id="1247836"/>
    <lineage>
        <taxon>Eukaryota</taxon>
        <taxon>Fungi</taxon>
        <taxon>Dikarya</taxon>
        <taxon>Ascomycota</taxon>
        <taxon>Saccharomycotina</taxon>
        <taxon>Dipodascomycetes</taxon>
        <taxon>Dipodascales</taxon>
        <taxon>Trichomonascaceae</taxon>
        <taxon>Starmerella</taxon>
    </lineage>
</organism>
<keyword evidence="3" id="KW-0698">rRNA processing</keyword>
<comment type="similarity">
    <text evidence="11">Belongs to the DEAD box helicase family.</text>
</comment>
<comment type="subcellular location">
    <subcellularLocation>
        <location evidence="1">Nucleus</location>
        <location evidence="1">Nucleolus</location>
    </subcellularLocation>
</comment>
<evidence type="ECO:0000259" key="14">
    <source>
        <dbReference type="PROSITE" id="PS51192"/>
    </source>
</evidence>
<dbReference type="InterPro" id="IPR000629">
    <property type="entry name" value="RNA-helicase_DEAD-box_CS"/>
</dbReference>
<protein>
    <recommendedName>
        <fullName evidence="11">ATP-dependent RNA helicase</fullName>
        <ecNumber evidence="11">3.6.4.13</ecNumber>
    </recommendedName>
</protein>
<comment type="caution">
    <text evidence="17">The sequence shown here is derived from an EMBL/GenBank/DDBJ whole genome shotgun (WGS) entry which is preliminary data.</text>
</comment>
<evidence type="ECO:0000313" key="17">
    <source>
        <dbReference type="EMBL" id="GMM53153.1"/>
    </source>
</evidence>
<dbReference type="InterPro" id="IPR011545">
    <property type="entry name" value="DEAD/DEAH_box_helicase_dom"/>
</dbReference>
<name>A0AAV5RPP0_STABA</name>
<dbReference type="GO" id="GO:0005730">
    <property type="term" value="C:nucleolus"/>
    <property type="evidence" value="ECO:0007669"/>
    <property type="project" value="UniProtKB-SubCell"/>
</dbReference>